<dbReference type="EMBL" id="CP036266">
    <property type="protein sequence ID" value="QDT21981.1"/>
    <property type="molecule type" value="Genomic_DNA"/>
</dbReference>
<feature type="compositionally biased region" description="Basic and acidic residues" evidence="1">
    <location>
        <begin position="1"/>
        <end position="10"/>
    </location>
</feature>
<feature type="compositionally biased region" description="Polar residues" evidence="1">
    <location>
        <begin position="11"/>
        <end position="26"/>
    </location>
</feature>
<feature type="domain" description="BON" evidence="2">
    <location>
        <begin position="54"/>
        <end position="95"/>
    </location>
</feature>
<dbReference type="AlphaFoldDB" id="A0A517PRI6"/>
<evidence type="ECO:0000256" key="1">
    <source>
        <dbReference type="SAM" id="MobiDB-lite"/>
    </source>
</evidence>
<sequence>MLKEKTEMNHDSNQFDTTHSLDESSNSSNCCLATIARQRLHSSRYALLKLVQCEQKNGVIVIRGTVSSYFLKQIAQEQLRSIQGMTHIVNELVVQKEL</sequence>
<organism evidence="3 4">
    <name type="scientific">Gimesia chilikensis</name>
    <dbReference type="NCBI Taxonomy" id="2605989"/>
    <lineage>
        <taxon>Bacteria</taxon>
        <taxon>Pseudomonadati</taxon>
        <taxon>Planctomycetota</taxon>
        <taxon>Planctomycetia</taxon>
        <taxon>Planctomycetales</taxon>
        <taxon>Planctomycetaceae</taxon>
        <taxon>Gimesia</taxon>
    </lineage>
</organism>
<evidence type="ECO:0000259" key="2">
    <source>
        <dbReference type="Pfam" id="PF04972"/>
    </source>
</evidence>
<reference evidence="3 4" key="1">
    <citation type="submission" date="2019-02" db="EMBL/GenBank/DDBJ databases">
        <title>Deep-cultivation of Planctomycetes and their phenomic and genomic characterization uncovers novel biology.</title>
        <authorList>
            <person name="Wiegand S."/>
            <person name="Jogler M."/>
            <person name="Boedeker C."/>
            <person name="Pinto D."/>
            <person name="Vollmers J."/>
            <person name="Rivas-Marin E."/>
            <person name="Kohn T."/>
            <person name="Peeters S.H."/>
            <person name="Heuer A."/>
            <person name="Rast P."/>
            <person name="Oberbeckmann S."/>
            <person name="Bunk B."/>
            <person name="Jeske O."/>
            <person name="Meyerdierks A."/>
            <person name="Storesund J.E."/>
            <person name="Kallscheuer N."/>
            <person name="Luecker S."/>
            <person name="Lage O.M."/>
            <person name="Pohl T."/>
            <person name="Merkel B.J."/>
            <person name="Hornburger P."/>
            <person name="Mueller R.-W."/>
            <person name="Bruemmer F."/>
            <person name="Labrenz M."/>
            <person name="Spormann A.M."/>
            <person name="Op den Camp H."/>
            <person name="Overmann J."/>
            <person name="Amann R."/>
            <person name="Jetten M.S.M."/>
            <person name="Mascher T."/>
            <person name="Medema M.H."/>
            <person name="Devos D.P."/>
            <person name="Kaster A.-K."/>
            <person name="Ovreas L."/>
            <person name="Rohde M."/>
            <person name="Galperin M.Y."/>
            <person name="Jogler C."/>
        </authorList>
    </citation>
    <scope>NUCLEOTIDE SEQUENCE [LARGE SCALE GENOMIC DNA]</scope>
    <source>
        <strain evidence="3 4">HG66A1</strain>
    </source>
</reference>
<accession>A0A517PRI6</accession>
<proteinExistence type="predicted"/>
<dbReference type="Proteomes" id="UP000320421">
    <property type="component" value="Chromosome"/>
</dbReference>
<protein>
    <submittedName>
        <fullName evidence="3">BON domain protein</fullName>
    </submittedName>
</protein>
<keyword evidence="4" id="KW-1185">Reference proteome</keyword>
<dbReference type="InterPro" id="IPR007055">
    <property type="entry name" value="BON_dom"/>
</dbReference>
<gene>
    <name evidence="3" type="ORF">HG66A1_37860</name>
</gene>
<evidence type="ECO:0000313" key="3">
    <source>
        <dbReference type="EMBL" id="QDT21981.1"/>
    </source>
</evidence>
<evidence type="ECO:0000313" key="4">
    <source>
        <dbReference type="Proteomes" id="UP000320421"/>
    </source>
</evidence>
<name>A0A517PRI6_9PLAN</name>
<dbReference type="Pfam" id="PF04972">
    <property type="entry name" value="BON"/>
    <property type="match status" value="1"/>
</dbReference>
<feature type="region of interest" description="Disordered" evidence="1">
    <location>
        <begin position="1"/>
        <end position="26"/>
    </location>
</feature>
<dbReference type="Gene3D" id="3.30.1340.30">
    <property type="match status" value="1"/>
</dbReference>